<dbReference type="Proteomes" id="UP000198825">
    <property type="component" value="Chromosome I"/>
</dbReference>
<sequence length="59" mass="6452">MEGESQRRWTVAEVAWDIGDDGDEDETYLYDDTESDDTGSEVGADDDAAATTEHPVGVR</sequence>
<name>A0A1H2LSE9_9ACTN</name>
<reference evidence="3" key="1">
    <citation type="submission" date="2016-10" db="EMBL/GenBank/DDBJ databases">
        <authorList>
            <person name="Varghese N."/>
            <person name="Submissions S."/>
        </authorList>
    </citation>
    <scope>NUCLEOTIDE SEQUENCE [LARGE SCALE GENOMIC DNA]</scope>
    <source>
        <strain evidence="3">DSM 21743</strain>
    </source>
</reference>
<evidence type="ECO:0000313" key="3">
    <source>
        <dbReference type="Proteomes" id="UP000198825"/>
    </source>
</evidence>
<dbReference type="STRING" id="546874.SAMN04488544_0650"/>
<feature type="region of interest" description="Disordered" evidence="1">
    <location>
        <begin position="17"/>
        <end position="59"/>
    </location>
</feature>
<evidence type="ECO:0000313" key="2">
    <source>
        <dbReference type="EMBL" id="SDU83226.1"/>
    </source>
</evidence>
<evidence type="ECO:0000256" key="1">
    <source>
        <dbReference type="SAM" id="MobiDB-lite"/>
    </source>
</evidence>
<keyword evidence="3" id="KW-1185">Reference proteome</keyword>
<gene>
    <name evidence="2" type="ORF">SAMN04488544_0650</name>
</gene>
<feature type="compositionally biased region" description="Acidic residues" evidence="1">
    <location>
        <begin position="18"/>
        <end position="48"/>
    </location>
</feature>
<proteinExistence type="predicted"/>
<organism evidence="2 3">
    <name type="scientific">Microlunatus sagamiharensis</name>
    <dbReference type="NCBI Taxonomy" id="546874"/>
    <lineage>
        <taxon>Bacteria</taxon>
        <taxon>Bacillati</taxon>
        <taxon>Actinomycetota</taxon>
        <taxon>Actinomycetes</taxon>
        <taxon>Propionibacteriales</taxon>
        <taxon>Propionibacteriaceae</taxon>
        <taxon>Microlunatus</taxon>
    </lineage>
</organism>
<dbReference type="AlphaFoldDB" id="A0A1H2LSE9"/>
<dbReference type="EMBL" id="LT629799">
    <property type="protein sequence ID" value="SDU83226.1"/>
    <property type="molecule type" value="Genomic_DNA"/>
</dbReference>
<accession>A0A1H2LSE9</accession>
<protein>
    <submittedName>
        <fullName evidence="2">Uncharacterized protein</fullName>
    </submittedName>
</protein>